<keyword evidence="3" id="KW-1003">Cell membrane</keyword>
<evidence type="ECO:0000256" key="3">
    <source>
        <dbReference type="ARBA" id="ARBA00022475"/>
    </source>
</evidence>
<comment type="subcellular location">
    <subcellularLocation>
        <location evidence="1">Cell membrane</location>
        <topology evidence="1">Multi-pass membrane protein</topology>
    </subcellularLocation>
</comment>
<dbReference type="RefSeq" id="WP_073595728.1">
    <property type="nucleotide sequence ID" value="NZ_MRCE01000027.1"/>
</dbReference>
<feature type="transmembrane region" description="Helical" evidence="7">
    <location>
        <begin position="303"/>
        <end position="324"/>
    </location>
</feature>
<protein>
    <submittedName>
        <fullName evidence="8">Lipopolysaccharide biosynthesis protein</fullName>
    </submittedName>
</protein>
<evidence type="ECO:0000256" key="5">
    <source>
        <dbReference type="ARBA" id="ARBA00022989"/>
    </source>
</evidence>
<dbReference type="EMBL" id="MRCE01000027">
    <property type="protein sequence ID" value="OKH33686.1"/>
    <property type="molecule type" value="Genomic_DNA"/>
</dbReference>
<feature type="transmembrane region" description="Helical" evidence="7">
    <location>
        <begin position="52"/>
        <end position="73"/>
    </location>
</feature>
<dbReference type="CDD" id="cd13127">
    <property type="entry name" value="MATE_tuaB_like"/>
    <property type="match status" value="1"/>
</dbReference>
<keyword evidence="4 7" id="KW-0812">Transmembrane</keyword>
<feature type="transmembrane region" description="Helical" evidence="7">
    <location>
        <begin position="371"/>
        <end position="390"/>
    </location>
</feature>
<evidence type="ECO:0000256" key="2">
    <source>
        <dbReference type="ARBA" id="ARBA00007430"/>
    </source>
</evidence>
<name>A0A1U7IAQ3_9CYAN</name>
<accession>A0A1U7IAQ3</accession>
<feature type="transmembrane region" description="Helical" evidence="7">
    <location>
        <begin position="123"/>
        <end position="143"/>
    </location>
</feature>
<dbReference type="InterPro" id="IPR050833">
    <property type="entry name" value="Poly_Biosynth_Transport"/>
</dbReference>
<comment type="similarity">
    <text evidence="2">Belongs to the polysaccharide synthase family.</text>
</comment>
<evidence type="ECO:0000256" key="4">
    <source>
        <dbReference type="ARBA" id="ARBA00022692"/>
    </source>
</evidence>
<keyword evidence="6 7" id="KW-0472">Membrane</keyword>
<evidence type="ECO:0000256" key="6">
    <source>
        <dbReference type="ARBA" id="ARBA00023136"/>
    </source>
</evidence>
<dbReference type="PANTHER" id="PTHR30250:SF10">
    <property type="entry name" value="LIPOPOLYSACCHARIDE BIOSYNTHESIS PROTEIN WZXC"/>
    <property type="match status" value="1"/>
</dbReference>
<comment type="caution">
    <text evidence="8">The sequence shown here is derived from an EMBL/GenBank/DDBJ whole genome shotgun (WGS) entry which is preliminary data.</text>
</comment>
<feature type="transmembrane region" description="Helical" evidence="7">
    <location>
        <begin position="94"/>
        <end position="117"/>
    </location>
</feature>
<feature type="transmembrane region" description="Helical" evidence="7">
    <location>
        <begin position="396"/>
        <end position="416"/>
    </location>
</feature>
<feature type="transmembrane region" description="Helical" evidence="7">
    <location>
        <begin position="330"/>
        <end position="350"/>
    </location>
</feature>
<reference evidence="8 9" key="1">
    <citation type="submission" date="2016-11" db="EMBL/GenBank/DDBJ databases">
        <title>Draft Genome Sequences of Nine Cyanobacterial Strains from Diverse Habitats.</title>
        <authorList>
            <person name="Zhu T."/>
            <person name="Hou S."/>
            <person name="Lu X."/>
            <person name="Hess W.R."/>
        </authorList>
    </citation>
    <scope>NUCLEOTIDE SEQUENCE [LARGE SCALE GENOMIC DNA]</scope>
    <source>
        <strain evidence="8 9">IAM M-71</strain>
    </source>
</reference>
<feature type="transmembrane region" description="Helical" evidence="7">
    <location>
        <begin position="219"/>
        <end position="235"/>
    </location>
</feature>
<organism evidence="8 9">
    <name type="scientific">[Phormidium ambiguum] IAM M-71</name>
    <dbReference type="NCBI Taxonomy" id="454136"/>
    <lineage>
        <taxon>Bacteria</taxon>
        <taxon>Bacillati</taxon>
        <taxon>Cyanobacteriota</taxon>
        <taxon>Cyanophyceae</taxon>
        <taxon>Oscillatoriophycideae</taxon>
        <taxon>Aerosakkonematales</taxon>
        <taxon>Aerosakkonemataceae</taxon>
        <taxon>Floridanema</taxon>
    </lineage>
</organism>
<feature type="transmembrane region" description="Helical" evidence="7">
    <location>
        <begin position="255"/>
        <end position="282"/>
    </location>
</feature>
<evidence type="ECO:0000256" key="7">
    <source>
        <dbReference type="SAM" id="Phobius"/>
    </source>
</evidence>
<dbReference type="Proteomes" id="UP000185860">
    <property type="component" value="Unassembled WGS sequence"/>
</dbReference>
<evidence type="ECO:0000313" key="8">
    <source>
        <dbReference type="EMBL" id="OKH33686.1"/>
    </source>
</evidence>
<proteinExistence type="inferred from homology"/>
<dbReference type="OrthoDB" id="9770347at2"/>
<sequence>MNINQSLTTLKSKLNNDFIRNLSWLGGGELIVRVSRLLTTVILARFLSPYDYGLAALVLTVYEFTQVFTRIGIAGKVIQADKENLESICNSAYWLNWLVCFGVFFLQCIAAFPVARFYNDDRLIVPICLLATVYLITPFGRIQSALIQRENRLKITAISSTVQVSTGNILTAIFAFFGGGMWAIIMPKIFASPIDIIFSLKNCNWRLKQGFTTKYWGEIFRFGVNFLGIALLSALRNNLDYLIIGRFLGVTELGIYFFAFNAGLGISLSIIQSITVALYPHLCAARTNWPEFKKRYFSSLKTITKIIIPLVLLQSSLAPFYVPIVFSQKWASAVPILIVICLSAIPRPYFLAATNLLAAIDKPNLSLRGNILFTVVFALGLLIGVNWGAMGVAVSVLLSHWIFMPLFTIWATNYVFGKNAEKVPQNVS</sequence>
<dbReference type="Pfam" id="PF13440">
    <property type="entry name" value="Polysacc_synt_3"/>
    <property type="match status" value="1"/>
</dbReference>
<dbReference type="GO" id="GO:0005886">
    <property type="term" value="C:plasma membrane"/>
    <property type="evidence" value="ECO:0007669"/>
    <property type="project" value="UniProtKB-SubCell"/>
</dbReference>
<keyword evidence="5 7" id="KW-1133">Transmembrane helix</keyword>
<dbReference type="PANTHER" id="PTHR30250">
    <property type="entry name" value="PST FAMILY PREDICTED COLANIC ACID TRANSPORTER"/>
    <property type="match status" value="1"/>
</dbReference>
<evidence type="ECO:0000256" key="1">
    <source>
        <dbReference type="ARBA" id="ARBA00004651"/>
    </source>
</evidence>
<feature type="transmembrane region" description="Helical" evidence="7">
    <location>
        <begin position="155"/>
        <end position="175"/>
    </location>
</feature>
<gene>
    <name evidence="8" type="ORF">NIES2119_22440</name>
</gene>
<dbReference type="AlphaFoldDB" id="A0A1U7IAQ3"/>
<evidence type="ECO:0000313" key="9">
    <source>
        <dbReference type="Proteomes" id="UP000185860"/>
    </source>
</evidence>
<dbReference type="STRING" id="454136.NIES2119_22440"/>